<gene>
    <name evidence="4" type="ORF">ACFQ3J_20550</name>
</gene>
<organism evidence="4 5">
    <name type="scientific">Paenibacillus provencensis</name>
    <dbReference type="NCBI Taxonomy" id="441151"/>
    <lineage>
        <taxon>Bacteria</taxon>
        <taxon>Bacillati</taxon>
        <taxon>Bacillota</taxon>
        <taxon>Bacilli</taxon>
        <taxon>Bacillales</taxon>
        <taxon>Paenibacillaceae</taxon>
        <taxon>Paenibacillus</taxon>
    </lineage>
</organism>
<protein>
    <submittedName>
        <fullName evidence="4">IS110 family transposase</fullName>
    </submittedName>
</protein>
<keyword evidence="1" id="KW-0175">Coiled coil</keyword>
<dbReference type="PANTHER" id="PTHR33055">
    <property type="entry name" value="TRANSPOSASE FOR INSERTION SEQUENCE ELEMENT IS1111A"/>
    <property type="match status" value="1"/>
</dbReference>
<accession>A0ABW3PX71</accession>
<dbReference type="Pfam" id="PF01548">
    <property type="entry name" value="DEDD_Tnp_IS110"/>
    <property type="match status" value="1"/>
</dbReference>
<dbReference type="InterPro" id="IPR003346">
    <property type="entry name" value="Transposase_20"/>
</dbReference>
<evidence type="ECO:0000256" key="1">
    <source>
        <dbReference type="SAM" id="Coils"/>
    </source>
</evidence>
<dbReference type="Pfam" id="PF02371">
    <property type="entry name" value="Transposase_20"/>
    <property type="match status" value="1"/>
</dbReference>
<feature type="coiled-coil region" evidence="1">
    <location>
        <begin position="252"/>
        <end position="286"/>
    </location>
</feature>
<dbReference type="InterPro" id="IPR047650">
    <property type="entry name" value="Transpos_IS110"/>
</dbReference>
<evidence type="ECO:0000259" key="2">
    <source>
        <dbReference type="Pfam" id="PF01548"/>
    </source>
</evidence>
<feature type="domain" description="Transposase IS110-like N-terminal" evidence="2">
    <location>
        <begin position="23"/>
        <end position="183"/>
    </location>
</feature>
<evidence type="ECO:0000259" key="3">
    <source>
        <dbReference type="Pfam" id="PF02371"/>
    </source>
</evidence>
<dbReference type="EMBL" id="JBHTKX010000004">
    <property type="protein sequence ID" value="MFD1130540.1"/>
    <property type="molecule type" value="Genomic_DNA"/>
</dbReference>
<evidence type="ECO:0000313" key="5">
    <source>
        <dbReference type="Proteomes" id="UP001597169"/>
    </source>
</evidence>
<dbReference type="Proteomes" id="UP001597169">
    <property type="component" value="Unassembled WGS sequence"/>
</dbReference>
<evidence type="ECO:0000313" key="4">
    <source>
        <dbReference type="EMBL" id="MFD1130540.1"/>
    </source>
</evidence>
<dbReference type="InterPro" id="IPR002525">
    <property type="entry name" value="Transp_IS110-like_N"/>
</dbReference>
<comment type="caution">
    <text evidence="4">The sequence shown here is derived from an EMBL/GenBank/DDBJ whole genome shotgun (WGS) entry which is preliminary data.</text>
</comment>
<proteinExistence type="predicted"/>
<sequence>MKFKAQDKQNQLIENITVHHLVVGVDIAQETHVARAVSFRGIALGNPLQFGNHREGFELFKRWIQDLLKTHQLNKILVGMEPTGHYWFSLARWLSDQGVEAVLVNPHLVKKNKENRDNTPSKSDHKDALVIADMIKNGYYSPVRFHSETYEELRILMANRETVTKHLNSAVNQIHRWVDIVFPELRQVFKILTCTSAIATLRLFPLPSEIGQLTTDQVISGWKQYVKRHAGVKRAELLISLAKSSVGTTQALRSYKLHLSQLLEEYDLAQRQLEQIEHELHTTLKSIPYAQKLLEIRGIHVTNLAGILGEAGDLSGYSHGNALLRHAGLNLAEASSGKWRGKMVLSKRGRPRLRHFLYLMTMSMVMTNPEIRALHHYNVEEKKLKKMKSIMKLCGKVARMLVGLAKNNEPYDLTKVFPQAVIKSFDPHQLMHS</sequence>
<dbReference type="NCBIfam" id="NF033542">
    <property type="entry name" value="transpos_IS110"/>
    <property type="match status" value="1"/>
</dbReference>
<keyword evidence="5" id="KW-1185">Reference proteome</keyword>
<dbReference type="RefSeq" id="WP_090727169.1">
    <property type="nucleotide sequence ID" value="NZ_JBHTKX010000004.1"/>
</dbReference>
<name>A0ABW3PX71_9BACL</name>
<dbReference type="PANTHER" id="PTHR33055:SF13">
    <property type="entry name" value="TRANSPOSASE"/>
    <property type="match status" value="1"/>
</dbReference>
<reference evidence="5" key="1">
    <citation type="journal article" date="2019" name="Int. J. Syst. Evol. Microbiol.">
        <title>The Global Catalogue of Microorganisms (GCM) 10K type strain sequencing project: providing services to taxonomists for standard genome sequencing and annotation.</title>
        <authorList>
            <consortium name="The Broad Institute Genomics Platform"/>
            <consortium name="The Broad Institute Genome Sequencing Center for Infectious Disease"/>
            <person name="Wu L."/>
            <person name="Ma J."/>
        </authorList>
    </citation>
    <scope>NUCLEOTIDE SEQUENCE [LARGE SCALE GENOMIC DNA]</scope>
    <source>
        <strain evidence="5">CCUG 53519</strain>
    </source>
</reference>
<feature type="domain" description="Transposase IS116/IS110/IS902 C-terminal" evidence="3">
    <location>
        <begin position="291"/>
        <end position="375"/>
    </location>
</feature>